<name>A0ACC2SCM0_9FUNG</name>
<accession>A0ACC2SCM0</accession>
<evidence type="ECO:0000313" key="1">
    <source>
        <dbReference type="EMBL" id="KAJ9060053.1"/>
    </source>
</evidence>
<comment type="caution">
    <text evidence="1">The sequence shown here is derived from an EMBL/GenBank/DDBJ whole genome shotgun (WGS) entry which is preliminary data.</text>
</comment>
<proteinExistence type="predicted"/>
<dbReference type="EMBL" id="QTSX02005271">
    <property type="protein sequence ID" value="KAJ9060053.1"/>
    <property type="molecule type" value="Genomic_DNA"/>
</dbReference>
<organism evidence="1 2">
    <name type="scientific">Entomophthora muscae</name>
    <dbReference type="NCBI Taxonomy" id="34485"/>
    <lineage>
        <taxon>Eukaryota</taxon>
        <taxon>Fungi</taxon>
        <taxon>Fungi incertae sedis</taxon>
        <taxon>Zoopagomycota</taxon>
        <taxon>Entomophthoromycotina</taxon>
        <taxon>Entomophthoromycetes</taxon>
        <taxon>Entomophthorales</taxon>
        <taxon>Entomophthoraceae</taxon>
        <taxon>Entomophthora</taxon>
    </lineage>
</organism>
<keyword evidence="2" id="KW-1185">Reference proteome</keyword>
<gene>
    <name evidence="1" type="ORF">DSO57_1035000</name>
</gene>
<protein>
    <submittedName>
        <fullName evidence="1">Uncharacterized protein</fullName>
    </submittedName>
</protein>
<sequence length="161" mass="18405">MKQLLIKEFGGNLILEIKKNYFMHIAFKHKETLDEFSDPPCIEGQQLITSCQLTPWEVYNECSNALKVNHLSCLHFKEIKASLTSMKSIKTLLQDMHLAHRGTVARKNKAKKMILLLVPPSVNSLPPLALDKTISPLPRQERPQNYSQAAKFLRGLVEHCR</sequence>
<evidence type="ECO:0000313" key="2">
    <source>
        <dbReference type="Proteomes" id="UP001165960"/>
    </source>
</evidence>
<dbReference type="Proteomes" id="UP001165960">
    <property type="component" value="Unassembled WGS sequence"/>
</dbReference>
<reference evidence="1" key="1">
    <citation type="submission" date="2022-04" db="EMBL/GenBank/DDBJ databases">
        <title>Genome of the entomopathogenic fungus Entomophthora muscae.</title>
        <authorList>
            <person name="Elya C."/>
            <person name="Lovett B.R."/>
            <person name="Lee E."/>
            <person name="Macias A.M."/>
            <person name="Hajek A.E."/>
            <person name="De Bivort B.L."/>
            <person name="Kasson M.T."/>
            <person name="De Fine Licht H.H."/>
            <person name="Stajich J.E."/>
        </authorList>
    </citation>
    <scope>NUCLEOTIDE SEQUENCE</scope>
    <source>
        <strain evidence="1">Berkeley</strain>
    </source>
</reference>